<gene>
    <name evidence="1" type="primary">LOC125511082</name>
</gene>
<reference evidence="1" key="3">
    <citation type="submission" date="2022-06" db="UniProtKB">
        <authorList>
            <consortium name="EnsemblPlants"/>
        </authorList>
    </citation>
    <scope>IDENTIFICATION</scope>
</reference>
<accession>A0A8R7UKG4</accession>
<evidence type="ECO:0000313" key="1">
    <source>
        <dbReference type="EnsemblPlants" id="TuG1812G0500004807.01.T01.cds396270"/>
    </source>
</evidence>
<proteinExistence type="predicted"/>
<protein>
    <submittedName>
        <fullName evidence="1">Uncharacterized protein</fullName>
    </submittedName>
</protein>
<reference evidence="2" key="1">
    <citation type="journal article" date="2013" name="Nature">
        <title>Draft genome of the wheat A-genome progenitor Triticum urartu.</title>
        <authorList>
            <person name="Ling H.Q."/>
            <person name="Zhao S."/>
            <person name="Liu D."/>
            <person name="Wang J."/>
            <person name="Sun H."/>
            <person name="Zhang C."/>
            <person name="Fan H."/>
            <person name="Li D."/>
            <person name="Dong L."/>
            <person name="Tao Y."/>
            <person name="Gao C."/>
            <person name="Wu H."/>
            <person name="Li Y."/>
            <person name="Cui Y."/>
            <person name="Guo X."/>
            <person name="Zheng S."/>
            <person name="Wang B."/>
            <person name="Yu K."/>
            <person name="Liang Q."/>
            <person name="Yang W."/>
            <person name="Lou X."/>
            <person name="Chen J."/>
            <person name="Feng M."/>
            <person name="Jian J."/>
            <person name="Zhang X."/>
            <person name="Luo G."/>
            <person name="Jiang Y."/>
            <person name="Liu J."/>
            <person name="Wang Z."/>
            <person name="Sha Y."/>
            <person name="Zhang B."/>
            <person name="Wu H."/>
            <person name="Tang D."/>
            <person name="Shen Q."/>
            <person name="Xue P."/>
            <person name="Zou S."/>
            <person name="Wang X."/>
            <person name="Liu X."/>
            <person name="Wang F."/>
            <person name="Yang Y."/>
            <person name="An X."/>
            <person name="Dong Z."/>
            <person name="Zhang K."/>
            <person name="Zhang X."/>
            <person name="Luo M.C."/>
            <person name="Dvorak J."/>
            <person name="Tong Y."/>
            <person name="Wang J."/>
            <person name="Yang H."/>
            <person name="Li Z."/>
            <person name="Wang D."/>
            <person name="Zhang A."/>
            <person name="Wang J."/>
        </authorList>
    </citation>
    <scope>NUCLEOTIDE SEQUENCE</scope>
    <source>
        <strain evidence="2">cv. G1812</strain>
    </source>
</reference>
<organism evidence="1 2">
    <name type="scientific">Triticum urartu</name>
    <name type="common">Red wild einkorn</name>
    <name type="synonym">Crithodium urartu</name>
    <dbReference type="NCBI Taxonomy" id="4572"/>
    <lineage>
        <taxon>Eukaryota</taxon>
        <taxon>Viridiplantae</taxon>
        <taxon>Streptophyta</taxon>
        <taxon>Embryophyta</taxon>
        <taxon>Tracheophyta</taxon>
        <taxon>Spermatophyta</taxon>
        <taxon>Magnoliopsida</taxon>
        <taxon>Liliopsida</taxon>
        <taxon>Poales</taxon>
        <taxon>Poaceae</taxon>
        <taxon>BOP clade</taxon>
        <taxon>Pooideae</taxon>
        <taxon>Triticodae</taxon>
        <taxon>Triticeae</taxon>
        <taxon>Triticinae</taxon>
        <taxon>Triticum</taxon>
    </lineage>
</organism>
<dbReference type="Gramene" id="TuG1812G0500004807.01.T01">
    <property type="protein sequence ID" value="TuG1812G0500004807.01.T01.cds396270"/>
    <property type="gene ID" value="TuG1812G0500004807.01"/>
</dbReference>
<dbReference type="Proteomes" id="UP000015106">
    <property type="component" value="Chromosome 5"/>
</dbReference>
<sequence length="114" mass="12609">MPLDSGAQKVKPMPRKLQAARMKSEFRTPMPALYPWSTLAGSLFCARYRNPNDPTMAPSFPAAAEMPWHVDRSLAGKISAGTMKVVELGPKLAKKKVSAYSTTNPMWFPGVVQW</sequence>
<dbReference type="AlphaFoldDB" id="A0A8R7UKG4"/>
<name>A0A8R7UKG4_TRIUA</name>
<keyword evidence="2" id="KW-1185">Reference proteome</keyword>
<reference evidence="1" key="2">
    <citation type="submission" date="2018-03" db="EMBL/GenBank/DDBJ databases">
        <title>The Triticum urartu genome reveals the dynamic nature of wheat genome evolution.</title>
        <authorList>
            <person name="Ling H."/>
            <person name="Ma B."/>
            <person name="Shi X."/>
            <person name="Liu H."/>
            <person name="Dong L."/>
            <person name="Sun H."/>
            <person name="Cao Y."/>
            <person name="Gao Q."/>
            <person name="Zheng S."/>
            <person name="Li Y."/>
            <person name="Yu Y."/>
            <person name="Du H."/>
            <person name="Qi M."/>
            <person name="Li Y."/>
            <person name="Yu H."/>
            <person name="Cui Y."/>
            <person name="Wang N."/>
            <person name="Chen C."/>
            <person name="Wu H."/>
            <person name="Zhao Y."/>
            <person name="Zhang J."/>
            <person name="Li Y."/>
            <person name="Zhou W."/>
            <person name="Zhang B."/>
            <person name="Hu W."/>
            <person name="Eijk M."/>
            <person name="Tang J."/>
            <person name="Witsenboer H."/>
            <person name="Zhao S."/>
            <person name="Li Z."/>
            <person name="Zhang A."/>
            <person name="Wang D."/>
            <person name="Liang C."/>
        </authorList>
    </citation>
    <scope>NUCLEOTIDE SEQUENCE [LARGE SCALE GENOMIC DNA]</scope>
    <source>
        <strain evidence="1">cv. G1812</strain>
    </source>
</reference>
<dbReference type="EnsemblPlants" id="TuG1812G0500004807.01.T01">
    <property type="protein sequence ID" value="TuG1812G0500004807.01.T01.cds396270"/>
    <property type="gene ID" value="TuG1812G0500004807.01"/>
</dbReference>
<evidence type="ECO:0000313" key="2">
    <source>
        <dbReference type="Proteomes" id="UP000015106"/>
    </source>
</evidence>